<accession>A0A9W6L8N2</accession>
<feature type="active site" description="Proton donor" evidence="1">
    <location>
        <position position="145"/>
    </location>
</feature>
<dbReference type="CDD" id="cd00958">
    <property type="entry name" value="DhnA"/>
    <property type="match status" value="1"/>
</dbReference>
<dbReference type="AlphaFoldDB" id="A0A9W6L8N2"/>
<dbReference type="SUPFAM" id="SSF51569">
    <property type="entry name" value="Aldolase"/>
    <property type="match status" value="1"/>
</dbReference>
<comment type="caution">
    <text evidence="2">The sequence shown here is derived from an EMBL/GenBank/DDBJ whole genome shotgun (WGS) entry which is preliminary data.</text>
</comment>
<dbReference type="EMBL" id="BSDR01000001">
    <property type="protein sequence ID" value="GLI35862.1"/>
    <property type="molecule type" value="Genomic_DNA"/>
</dbReference>
<dbReference type="InterPro" id="IPR002915">
    <property type="entry name" value="DeoC/FbaB/LacD_aldolase"/>
</dbReference>
<dbReference type="InterPro" id="IPR050456">
    <property type="entry name" value="DeoC/FbaB_aldolase"/>
</dbReference>
<dbReference type="Pfam" id="PF01791">
    <property type="entry name" value="DeoC"/>
    <property type="match status" value="1"/>
</dbReference>
<dbReference type="Gene3D" id="3.20.20.70">
    <property type="entry name" value="Aldolase class I"/>
    <property type="match status" value="1"/>
</dbReference>
<protein>
    <submittedName>
        <fullName evidence="2">2-amino-3,7-dideoxy-D-threo-hept-6-ulosonate synthase</fullName>
    </submittedName>
</protein>
<evidence type="ECO:0000313" key="3">
    <source>
        <dbReference type="Proteomes" id="UP001144372"/>
    </source>
</evidence>
<dbReference type="SMART" id="SM01133">
    <property type="entry name" value="DeoC"/>
    <property type="match status" value="1"/>
</dbReference>
<dbReference type="PANTHER" id="PTHR47916">
    <property type="entry name" value="FRUCTOSE-BISPHOSPHATE ALDOLASE CLASS 1"/>
    <property type="match status" value="1"/>
</dbReference>
<evidence type="ECO:0000313" key="2">
    <source>
        <dbReference type="EMBL" id="GLI35862.1"/>
    </source>
</evidence>
<proteinExistence type="predicted"/>
<dbReference type="InterPro" id="IPR013785">
    <property type="entry name" value="Aldolase_TIM"/>
</dbReference>
<keyword evidence="3" id="KW-1185">Reference proteome</keyword>
<dbReference type="PIRSF" id="PIRSF038992">
    <property type="entry name" value="Aldolase_Ia"/>
    <property type="match status" value="1"/>
</dbReference>
<gene>
    <name evidence="2" type="primary">aroA'</name>
    <name evidence="2" type="ORF">DAMNIGENAA_32950</name>
</gene>
<organism evidence="2 3">
    <name type="scientific">Desulforhabdus amnigena</name>
    <dbReference type="NCBI Taxonomy" id="40218"/>
    <lineage>
        <taxon>Bacteria</taxon>
        <taxon>Pseudomonadati</taxon>
        <taxon>Thermodesulfobacteriota</taxon>
        <taxon>Syntrophobacteria</taxon>
        <taxon>Syntrophobacterales</taxon>
        <taxon>Syntrophobacteraceae</taxon>
        <taxon>Desulforhabdus</taxon>
    </lineage>
</organism>
<dbReference type="NCBIfam" id="NF005556">
    <property type="entry name" value="PRK07226.1"/>
    <property type="match status" value="1"/>
</dbReference>
<feature type="active site" description="Schiff-base intermediate with dihydroxyacetone-P" evidence="1">
    <location>
        <position position="176"/>
    </location>
</feature>
<name>A0A9W6L8N2_9BACT</name>
<sequence>MSGKTLRLKRFLTPLNGRLVIFPLDHGVTCGPASGLRQMGKVMRMGIRGGVDAIVMHKGMLPLLETVTQPLPGIFMHLSASTQLGEAPHHKVLVGTVQEAIRRGADGVSVHVNLGGSREPDMLRDLGEVGTDCAKWQIPLLVMIYVRGEQTPSPVPDDTIAHAARVAAELGADIIKIPAPRDYDVLAQITESLPVPVVVAGGSKYADTRLFLEHLQKALGSGVRGVAIGRNVFQHDRPEALLIAIRNMVHHGFTAAQALDQFSQK</sequence>
<dbReference type="GO" id="GO:0004332">
    <property type="term" value="F:fructose-bisphosphate aldolase activity"/>
    <property type="evidence" value="ECO:0007669"/>
    <property type="project" value="InterPro"/>
</dbReference>
<dbReference type="RefSeq" id="WP_281795952.1">
    <property type="nucleotide sequence ID" value="NZ_BSDR01000001.1"/>
</dbReference>
<dbReference type="InterPro" id="IPR041720">
    <property type="entry name" value="FbaB-like"/>
</dbReference>
<reference evidence="2" key="1">
    <citation type="submission" date="2022-12" db="EMBL/GenBank/DDBJ databases">
        <title>Reference genome sequencing for broad-spectrum identification of bacterial and archaeal isolates by mass spectrometry.</title>
        <authorList>
            <person name="Sekiguchi Y."/>
            <person name="Tourlousse D.M."/>
        </authorList>
    </citation>
    <scope>NUCLEOTIDE SEQUENCE</scope>
    <source>
        <strain evidence="2">ASRB1</strain>
    </source>
</reference>
<evidence type="ECO:0000256" key="1">
    <source>
        <dbReference type="PIRSR" id="PIRSR038992-1"/>
    </source>
</evidence>
<dbReference type="PANTHER" id="PTHR47916:SF1">
    <property type="entry name" value="3-HYDROXY-5-PHOSPHONOOXYPENTANE-2,4-DIONE THIOLASE"/>
    <property type="match status" value="1"/>
</dbReference>
<dbReference type="Proteomes" id="UP001144372">
    <property type="component" value="Unassembled WGS sequence"/>
</dbReference>